<dbReference type="NCBIfam" id="TIGR01844">
    <property type="entry name" value="type_I_sec_TolC"/>
    <property type="match status" value="1"/>
</dbReference>
<keyword evidence="8" id="KW-0732">Signal</keyword>
<dbReference type="GO" id="GO:0015562">
    <property type="term" value="F:efflux transmembrane transporter activity"/>
    <property type="evidence" value="ECO:0007669"/>
    <property type="project" value="InterPro"/>
</dbReference>
<dbReference type="GO" id="GO:0015288">
    <property type="term" value="F:porin activity"/>
    <property type="evidence" value="ECO:0007669"/>
    <property type="project" value="TreeGrafter"/>
</dbReference>
<feature type="chain" id="PRO_5021014578" evidence="8">
    <location>
        <begin position="25"/>
        <end position="460"/>
    </location>
</feature>
<keyword evidence="7" id="KW-0998">Cell outer membrane</keyword>
<accession>A0A4R6RK46</accession>
<dbReference type="Gene3D" id="1.20.1600.10">
    <property type="entry name" value="Outer membrane efflux proteins (OEP)"/>
    <property type="match status" value="1"/>
</dbReference>
<keyword evidence="3" id="KW-0813">Transport</keyword>
<comment type="caution">
    <text evidence="9">The sequence shown here is derived from an EMBL/GenBank/DDBJ whole genome shotgun (WGS) entry which is preliminary data.</text>
</comment>
<gene>
    <name evidence="9" type="ORF">EDD54_0807</name>
</gene>
<feature type="signal peptide" evidence="8">
    <location>
        <begin position="1"/>
        <end position="24"/>
    </location>
</feature>
<name>A0A4R6RK46_9HYPH</name>
<dbReference type="Proteomes" id="UP000294547">
    <property type="component" value="Unassembled WGS sequence"/>
</dbReference>
<evidence type="ECO:0000313" key="9">
    <source>
        <dbReference type="EMBL" id="TDP86923.1"/>
    </source>
</evidence>
<keyword evidence="5" id="KW-0812">Transmembrane</keyword>
<comment type="similarity">
    <text evidence="2">Belongs to the outer membrane factor (OMF) (TC 1.B.17) family.</text>
</comment>
<evidence type="ECO:0000313" key="10">
    <source>
        <dbReference type="Proteomes" id="UP000294547"/>
    </source>
</evidence>
<reference evidence="9 10" key="1">
    <citation type="submission" date="2019-03" db="EMBL/GenBank/DDBJ databases">
        <title>Genomic Encyclopedia of Type Strains, Phase IV (KMG-IV): sequencing the most valuable type-strain genomes for metagenomic binning, comparative biology and taxonomic classification.</title>
        <authorList>
            <person name="Goeker M."/>
        </authorList>
    </citation>
    <scope>NUCLEOTIDE SEQUENCE [LARGE SCALE GENOMIC DNA]</scope>
    <source>
        <strain evidence="9 10">DSM 102969</strain>
    </source>
</reference>
<evidence type="ECO:0000256" key="2">
    <source>
        <dbReference type="ARBA" id="ARBA00007613"/>
    </source>
</evidence>
<keyword evidence="6" id="KW-0472">Membrane</keyword>
<protein>
    <submittedName>
        <fullName evidence="9">Outer membrane protein</fullName>
    </submittedName>
</protein>
<keyword evidence="4" id="KW-1134">Transmembrane beta strand</keyword>
<dbReference type="GO" id="GO:1990281">
    <property type="term" value="C:efflux pump complex"/>
    <property type="evidence" value="ECO:0007669"/>
    <property type="project" value="TreeGrafter"/>
</dbReference>
<dbReference type="PANTHER" id="PTHR30026:SF22">
    <property type="entry name" value="OUTER MEMBRANE EFFLUX PROTEIN"/>
    <property type="match status" value="1"/>
</dbReference>
<evidence type="ECO:0000256" key="7">
    <source>
        <dbReference type="ARBA" id="ARBA00023237"/>
    </source>
</evidence>
<evidence type="ECO:0000256" key="4">
    <source>
        <dbReference type="ARBA" id="ARBA00022452"/>
    </source>
</evidence>
<evidence type="ECO:0000256" key="1">
    <source>
        <dbReference type="ARBA" id="ARBA00004442"/>
    </source>
</evidence>
<dbReference type="RefSeq" id="WP_281009118.1">
    <property type="nucleotide sequence ID" value="NZ_BSPM01000008.1"/>
</dbReference>
<proteinExistence type="inferred from homology"/>
<comment type="subcellular location">
    <subcellularLocation>
        <location evidence="1">Cell outer membrane</location>
    </subcellularLocation>
</comment>
<dbReference type="PANTHER" id="PTHR30026">
    <property type="entry name" value="OUTER MEMBRANE PROTEIN TOLC"/>
    <property type="match status" value="1"/>
</dbReference>
<evidence type="ECO:0000256" key="3">
    <source>
        <dbReference type="ARBA" id="ARBA00022448"/>
    </source>
</evidence>
<dbReference type="Pfam" id="PF02321">
    <property type="entry name" value="OEP"/>
    <property type="match status" value="2"/>
</dbReference>
<dbReference type="SUPFAM" id="SSF56954">
    <property type="entry name" value="Outer membrane efflux proteins (OEP)"/>
    <property type="match status" value="1"/>
</dbReference>
<dbReference type="InterPro" id="IPR051906">
    <property type="entry name" value="TolC-like"/>
</dbReference>
<evidence type="ECO:0000256" key="8">
    <source>
        <dbReference type="SAM" id="SignalP"/>
    </source>
</evidence>
<dbReference type="InterPro" id="IPR003423">
    <property type="entry name" value="OMP_efflux"/>
</dbReference>
<dbReference type="AlphaFoldDB" id="A0A4R6RK46"/>
<dbReference type="GO" id="GO:0009279">
    <property type="term" value="C:cell outer membrane"/>
    <property type="evidence" value="ECO:0007669"/>
    <property type="project" value="UniProtKB-SubCell"/>
</dbReference>
<evidence type="ECO:0000256" key="5">
    <source>
        <dbReference type="ARBA" id="ARBA00022692"/>
    </source>
</evidence>
<dbReference type="EMBL" id="SNXY01000006">
    <property type="protein sequence ID" value="TDP86923.1"/>
    <property type="molecule type" value="Genomic_DNA"/>
</dbReference>
<evidence type="ECO:0000256" key="6">
    <source>
        <dbReference type="ARBA" id="ARBA00023136"/>
    </source>
</evidence>
<organism evidence="9 10">
    <name type="scientific">Oharaeibacter diazotrophicus</name>
    <dbReference type="NCBI Taxonomy" id="1920512"/>
    <lineage>
        <taxon>Bacteria</taxon>
        <taxon>Pseudomonadati</taxon>
        <taxon>Pseudomonadota</taxon>
        <taxon>Alphaproteobacteria</taxon>
        <taxon>Hyphomicrobiales</taxon>
        <taxon>Pleomorphomonadaceae</taxon>
        <taxon>Oharaeibacter</taxon>
    </lineage>
</organism>
<dbReference type="InterPro" id="IPR010130">
    <property type="entry name" value="T1SS_OMP_TolC"/>
</dbReference>
<keyword evidence="10" id="KW-1185">Reference proteome</keyword>
<sequence>MASKRGLLLSAALSIMLAASPAAAESITEALAAAYANNPQLNAARAGTRATDESVPQALANYRPTISAYSTASESWSKGLVSRPFQSPIVSESDTQALTAGITIVQPLFRGFRTENGVLAAEASVRASRESLRNVEQSVLYSAASAYMDVIRDDAILALRKNNVEFLREQVRAAEDRFQVGEGTRTDVAQAEAALATATSLVSVAQANALASRATYRQVIGHDPKNLKASRGVDVFLPKSLDAATKISRAQHPAILATVHNADAASYNVKIAEGALLPTLQLEAGVSRTWTYDGGRPSDEASLVARLNIPIYEGGVVYSQVREAKETLGQLRIVTDQTRDEVQASLVAAWGALEAARAQTVAAKAGVEAAQLALQGVIEEQKVGQRTTLDVLQSQQDVIDTRITQITAERDSVVAAYAILSGIGKLSRDTLNLKVASYKPEQHYQQVRDKWIGLRTPDGR</sequence>